<feature type="region of interest" description="Disordered" evidence="1">
    <location>
        <begin position="219"/>
        <end position="238"/>
    </location>
</feature>
<name>A0A6S6TJV7_9BACT</name>
<organism evidence="2">
    <name type="scientific">uncultured Aureispira sp</name>
    <dbReference type="NCBI Taxonomy" id="1331704"/>
    <lineage>
        <taxon>Bacteria</taxon>
        <taxon>Pseudomonadati</taxon>
        <taxon>Bacteroidota</taxon>
        <taxon>Saprospiria</taxon>
        <taxon>Saprospirales</taxon>
        <taxon>Saprospiraceae</taxon>
        <taxon>Aureispira</taxon>
        <taxon>environmental samples</taxon>
    </lineage>
</organism>
<gene>
    <name evidence="2" type="ORF">HELGO_WM16976</name>
</gene>
<accession>A0A6S6TJV7</accession>
<protein>
    <submittedName>
        <fullName evidence="2">Uncharacterized protein</fullName>
    </submittedName>
</protein>
<feature type="compositionally biased region" description="Basic and acidic residues" evidence="1">
    <location>
        <begin position="229"/>
        <end position="238"/>
    </location>
</feature>
<evidence type="ECO:0000313" key="2">
    <source>
        <dbReference type="EMBL" id="CAA6816780.1"/>
    </source>
</evidence>
<dbReference type="EMBL" id="CACVAQ010000240">
    <property type="protein sequence ID" value="CAA6816780.1"/>
    <property type="molecule type" value="Genomic_DNA"/>
</dbReference>
<evidence type="ECO:0000256" key="1">
    <source>
        <dbReference type="SAM" id="MobiDB-lite"/>
    </source>
</evidence>
<dbReference type="AlphaFoldDB" id="A0A6S6TJV7"/>
<sequence length="238" mass="27963">MKKQSINREYNFPDADLYTQCRERIQYIKRDEKEFESYAYANSKIKQFEHLCDNFSDQPDDDELIGNQMEATNKKNQGKEKLKSAIRSVMTRVASKYNTRSGHYRKFGTLKMNDMSDPKLLLCGRRVVRVSNKLLDFLAETGLRQAHIDEVQQAAAAFENSIHIQQDKVSDRDIFVEKRIELGNELYRELVLVCNIGKDIWAEKNKAKYENYTIYESNNEQKKARKERLKKEAPTSKK</sequence>
<reference evidence="2" key="1">
    <citation type="submission" date="2020-01" db="EMBL/GenBank/DDBJ databases">
        <authorList>
            <person name="Meier V. D."/>
            <person name="Meier V D."/>
        </authorList>
    </citation>
    <scope>NUCLEOTIDE SEQUENCE</scope>
    <source>
        <strain evidence="2">HLG_WM_MAG_10</strain>
    </source>
</reference>
<proteinExistence type="predicted"/>